<dbReference type="EMBL" id="KZ819394">
    <property type="protein sequence ID" value="PWN41351.1"/>
    <property type="molecule type" value="Genomic_DNA"/>
</dbReference>
<evidence type="ECO:0000313" key="1">
    <source>
        <dbReference type="EMBL" id="PWN41351.1"/>
    </source>
</evidence>
<dbReference type="Gene3D" id="3.30.559.30">
    <property type="entry name" value="Nonribosomal peptide synthetase, condensation domain"/>
    <property type="match status" value="1"/>
</dbReference>
<dbReference type="InterPro" id="IPR023213">
    <property type="entry name" value="CAT-like_dom_sf"/>
</dbReference>
<evidence type="ECO:0000313" key="2">
    <source>
        <dbReference type="Proteomes" id="UP000245783"/>
    </source>
</evidence>
<dbReference type="OrthoDB" id="2548233at2759"/>
<accession>A0A316VYL2</accession>
<dbReference type="RefSeq" id="XP_025368511.1">
    <property type="nucleotide sequence ID" value="XM_025514285.1"/>
</dbReference>
<protein>
    <recommendedName>
        <fullName evidence="3">Condensation domain-containing protein</fullName>
    </recommendedName>
</protein>
<dbReference type="Proteomes" id="UP000245783">
    <property type="component" value="Unassembled WGS sequence"/>
</dbReference>
<dbReference type="GeneID" id="37036155"/>
<proteinExistence type="predicted"/>
<keyword evidence="2" id="KW-1185">Reference proteome</keyword>
<name>A0A316VYL2_9BASI</name>
<reference evidence="1 2" key="1">
    <citation type="journal article" date="2018" name="Mol. Biol. Evol.">
        <title>Broad Genomic Sampling Reveals a Smut Pathogenic Ancestry of the Fungal Clade Ustilaginomycotina.</title>
        <authorList>
            <person name="Kijpornyongpan T."/>
            <person name="Mondo S.J."/>
            <person name="Barry K."/>
            <person name="Sandor L."/>
            <person name="Lee J."/>
            <person name="Lipzen A."/>
            <person name="Pangilinan J."/>
            <person name="LaButti K."/>
            <person name="Hainaut M."/>
            <person name="Henrissat B."/>
            <person name="Grigoriev I.V."/>
            <person name="Spatafora J.W."/>
            <person name="Aime M.C."/>
        </authorList>
    </citation>
    <scope>NUCLEOTIDE SEQUENCE [LARGE SCALE GENOMIC DNA]</scope>
    <source>
        <strain evidence="1 2">MCA 4658</strain>
    </source>
</reference>
<evidence type="ECO:0008006" key="3">
    <source>
        <dbReference type="Google" id="ProtNLM"/>
    </source>
</evidence>
<dbReference type="Gene3D" id="3.30.559.10">
    <property type="entry name" value="Chloramphenicol acetyltransferase-like domain"/>
    <property type="match status" value="1"/>
</dbReference>
<organism evidence="1 2">
    <name type="scientific">Ceraceosorus guamensis</name>
    <dbReference type="NCBI Taxonomy" id="1522189"/>
    <lineage>
        <taxon>Eukaryota</taxon>
        <taxon>Fungi</taxon>
        <taxon>Dikarya</taxon>
        <taxon>Basidiomycota</taxon>
        <taxon>Ustilaginomycotina</taxon>
        <taxon>Exobasidiomycetes</taxon>
        <taxon>Ceraceosorales</taxon>
        <taxon>Ceraceosoraceae</taxon>
        <taxon>Ceraceosorus</taxon>
    </lineage>
</organism>
<dbReference type="InParanoid" id="A0A316VYL2"/>
<dbReference type="PANTHER" id="PTHR42034">
    <property type="entry name" value="CHROMOSOME 7, WHOLE GENOME SHOTGUN SEQUENCE-RELATED"/>
    <property type="match status" value="1"/>
</dbReference>
<gene>
    <name evidence="1" type="ORF">IE81DRAFT_324622</name>
</gene>
<dbReference type="AlphaFoldDB" id="A0A316VYL2"/>
<sequence>MSDEAVYKWITLPDKPNVWTRSCWGGERFFHQYSRWTKGHADAIGIVTFQAPGINSSVIKALAEPAAIAARWVGPLLGASVELGVHPDLDPWLGAWVYTTSNDSSEAEKWARDSTRFYECKPGQPLEQRVEEVRGERTLDAATSARPCTLHWIFGPGDTHALVAHGTHYIYDGQSNLSHVELIMGFLARHVKSGSAESGLQEIRGYKWGTETSRLPRCLPECIGISPSDSDDAQSEKILGPELAGHGPSLGLPPQRMEPRGEMGYAFNERRRLPTDVTAGFNRACRSLGFTSGHGLDAARHVAVWAIRAADAKAAGEDIENTHIINFMLPVDYRRYFKKEFLGQPYICTGTAGFTTEISLDHIRAKESEAEGSDAHLDRAFKEIGPLLAQQYRAVADDRELIKGMRPVTEMLGVDNEEFPPFEAINPGDAYTSLGKLESRMRVNYSQDGSTQAPDVIRLLDWFNTSRLTRPQMGLHTWVWKGSITLNVNWSDHYDAQYIKRYVDTVEGIIRRMAAAYGTEKPAGGATVTTSSGASLSNLGGRPGQVLAPRLRKPCTCQQHLRARL</sequence>
<dbReference type="PANTHER" id="PTHR42034:SF1">
    <property type="entry name" value="CONDENSATION DOMAIN-CONTAINING PROTEIN"/>
    <property type="match status" value="1"/>
</dbReference>